<feature type="transmembrane region" description="Helical" evidence="1">
    <location>
        <begin position="248"/>
        <end position="271"/>
    </location>
</feature>
<keyword evidence="4" id="KW-1185">Reference proteome</keyword>
<sequence length="364" mass="40432">MHRLPGLDLLRAIAIVWVMLFHSWMIGGLGAPYQPIADYGWMGVDLFFVLSGYLIGFQLLEPLSHGAPLRFGAFYLRRAFRILPAFLAMLAVYALCPSWREAPGMQPLWQFPTFTMNLLIDYRHNQAFSHAWSLCVEEHFYLLFPLLAWWLARSPSWRRSVGVGLAVVAVGMLLRAQASLRGLDYLENIYYPTWTRLDGLLAGVTLAAIQAWRKDWWAALQTRAGTLAWLGLLVTGAAIVLFRHRFTLAASVFGYPLLALGLALLVASAASPRGWLGRRRMPGAGWIAAISYSLYLSHKMVFHAVAGVLTTRPLHGWAAFAAYAAAVLAAGTLLHYAVERPFLRLRTRLGMARDPAAVVEAAPA</sequence>
<dbReference type="InterPro" id="IPR050879">
    <property type="entry name" value="Acyltransferase_3"/>
</dbReference>
<dbReference type="GO" id="GO:0016747">
    <property type="term" value="F:acyltransferase activity, transferring groups other than amino-acyl groups"/>
    <property type="evidence" value="ECO:0007669"/>
    <property type="project" value="InterPro"/>
</dbReference>
<feature type="transmembrane region" description="Helical" evidence="1">
    <location>
        <begin position="189"/>
        <end position="212"/>
    </location>
</feature>
<dbReference type="PANTHER" id="PTHR23028">
    <property type="entry name" value="ACETYLTRANSFERASE"/>
    <property type="match status" value="1"/>
</dbReference>
<feature type="domain" description="Acyltransferase 3" evidence="2">
    <location>
        <begin position="5"/>
        <end position="334"/>
    </location>
</feature>
<evidence type="ECO:0000313" key="3">
    <source>
        <dbReference type="EMBL" id="RCS30802.1"/>
    </source>
</evidence>
<feature type="transmembrane region" description="Helical" evidence="1">
    <location>
        <begin position="317"/>
        <end position="338"/>
    </location>
</feature>
<keyword evidence="1" id="KW-1133">Transmembrane helix</keyword>
<protein>
    <submittedName>
        <fullName evidence="3">Acyltransferase</fullName>
    </submittedName>
</protein>
<accession>A0A368KFX0</accession>
<dbReference type="Proteomes" id="UP000252387">
    <property type="component" value="Unassembled WGS sequence"/>
</dbReference>
<dbReference type="InterPro" id="IPR002656">
    <property type="entry name" value="Acyl_transf_3_dom"/>
</dbReference>
<reference evidence="3 4" key="1">
    <citation type="submission" date="2018-05" db="EMBL/GenBank/DDBJ databases">
        <title>Draft genome sequence of Rhodanobacter denitrificans Yn1 isolated from gold copper mine.</title>
        <authorList>
            <person name="Yang N."/>
            <person name="Mazhar H.S."/>
            <person name="Rensing C."/>
        </authorList>
    </citation>
    <scope>NUCLEOTIDE SEQUENCE [LARGE SCALE GENOMIC DNA]</scope>
    <source>
        <strain evidence="3 4">Yn1</strain>
    </source>
</reference>
<proteinExistence type="predicted"/>
<dbReference type="AlphaFoldDB" id="A0A368KFX0"/>
<name>A0A368KFX0_9GAMM</name>
<evidence type="ECO:0000256" key="1">
    <source>
        <dbReference type="SAM" id="Phobius"/>
    </source>
</evidence>
<feature type="transmembrane region" description="Helical" evidence="1">
    <location>
        <begin position="159"/>
        <end position="177"/>
    </location>
</feature>
<keyword evidence="1" id="KW-0472">Membrane</keyword>
<gene>
    <name evidence="3" type="ORF">DEO45_03280</name>
</gene>
<feature type="transmembrane region" description="Helical" evidence="1">
    <location>
        <begin position="39"/>
        <end position="60"/>
    </location>
</feature>
<dbReference type="PANTHER" id="PTHR23028:SF53">
    <property type="entry name" value="ACYL_TRANSF_3 DOMAIN-CONTAINING PROTEIN"/>
    <property type="match status" value="1"/>
</dbReference>
<dbReference type="EMBL" id="QFWQ01000003">
    <property type="protein sequence ID" value="RCS30802.1"/>
    <property type="molecule type" value="Genomic_DNA"/>
</dbReference>
<comment type="caution">
    <text evidence="3">The sequence shown here is derived from an EMBL/GenBank/DDBJ whole genome shotgun (WGS) entry which is preliminary data.</text>
</comment>
<feature type="transmembrane region" description="Helical" evidence="1">
    <location>
        <begin position="131"/>
        <end position="152"/>
    </location>
</feature>
<keyword evidence="3" id="KW-0808">Transferase</keyword>
<feature type="transmembrane region" description="Helical" evidence="1">
    <location>
        <begin position="12"/>
        <end position="33"/>
    </location>
</feature>
<feature type="transmembrane region" description="Helical" evidence="1">
    <location>
        <begin position="80"/>
        <end position="100"/>
    </location>
</feature>
<organism evidence="3 4">
    <name type="scientific">Rhodanobacter denitrificans</name>
    <dbReference type="NCBI Taxonomy" id="666685"/>
    <lineage>
        <taxon>Bacteria</taxon>
        <taxon>Pseudomonadati</taxon>
        <taxon>Pseudomonadota</taxon>
        <taxon>Gammaproteobacteria</taxon>
        <taxon>Lysobacterales</taxon>
        <taxon>Rhodanobacteraceae</taxon>
        <taxon>Rhodanobacter</taxon>
    </lineage>
</organism>
<dbReference type="Pfam" id="PF01757">
    <property type="entry name" value="Acyl_transf_3"/>
    <property type="match status" value="1"/>
</dbReference>
<feature type="transmembrane region" description="Helical" evidence="1">
    <location>
        <begin position="283"/>
        <end position="305"/>
    </location>
</feature>
<dbReference type="OrthoDB" id="9767863at2"/>
<dbReference type="RefSeq" id="WP_114340882.1">
    <property type="nucleotide sequence ID" value="NZ_QFWQ01000003.1"/>
</dbReference>
<feature type="transmembrane region" description="Helical" evidence="1">
    <location>
        <begin position="224"/>
        <end position="242"/>
    </location>
</feature>
<keyword evidence="1" id="KW-0812">Transmembrane</keyword>
<evidence type="ECO:0000313" key="4">
    <source>
        <dbReference type="Proteomes" id="UP000252387"/>
    </source>
</evidence>
<evidence type="ECO:0000259" key="2">
    <source>
        <dbReference type="Pfam" id="PF01757"/>
    </source>
</evidence>
<dbReference type="GO" id="GO:0009103">
    <property type="term" value="P:lipopolysaccharide biosynthetic process"/>
    <property type="evidence" value="ECO:0007669"/>
    <property type="project" value="TreeGrafter"/>
</dbReference>
<dbReference type="GO" id="GO:0016020">
    <property type="term" value="C:membrane"/>
    <property type="evidence" value="ECO:0007669"/>
    <property type="project" value="TreeGrafter"/>
</dbReference>
<keyword evidence="3" id="KW-0012">Acyltransferase</keyword>